<evidence type="ECO:0000313" key="6">
    <source>
        <dbReference type="EMBL" id="KAJ7306762.1"/>
    </source>
</evidence>
<dbReference type="SUPFAM" id="SSF50475">
    <property type="entry name" value="FMN-binding split barrel"/>
    <property type="match status" value="1"/>
</dbReference>
<comment type="similarity">
    <text evidence="4">Belongs to the flavoredoxin family.</text>
</comment>
<dbReference type="GO" id="GO:0010181">
    <property type="term" value="F:FMN binding"/>
    <property type="evidence" value="ECO:0007669"/>
    <property type="project" value="InterPro"/>
</dbReference>
<keyword evidence="2" id="KW-0285">Flavoprotein</keyword>
<dbReference type="Gene3D" id="2.30.110.10">
    <property type="entry name" value="Electron Transport, Fmn-binding Protein, Chain A"/>
    <property type="match status" value="1"/>
</dbReference>
<dbReference type="InterPro" id="IPR012349">
    <property type="entry name" value="Split_barrel_FMN-bd"/>
</dbReference>
<proteinExistence type="inferred from homology"/>
<evidence type="ECO:0000313" key="7">
    <source>
        <dbReference type="Proteomes" id="UP001218218"/>
    </source>
</evidence>
<comment type="caution">
    <text evidence="6">The sequence shown here is derived from an EMBL/GenBank/DDBJ whole genome shotgun (WGS) entry which is preliminary data.</text>
</comment>
<gene>
    <name evidence="6" type="ORF">DFH08DRAFT_901652</name>
</gene>
<evidence type="ECO:0000256" key="3">
    <source>
        <dbReference type="ARBA" id="ARBA00022643"/>
    </source>
</evidence>
<dbReference type="Proteomes" id="UP001218218">
    <property type="component" value="Unassembled WGS sequence"/>
</dbReference>
<dbReference type="EMBL" id="JARIHO010000091">
    <property type="protein sequence ID" value="KAJ7306762.1"/>
    <property type="molecule type" value="Genomic_DNA"/>
</dbReference>
<evidence type="ECO:0000259" key="5">
    <source>
        <dbReference type="SMART" id="SM00903"/>
    </source>
</evidence>
<organism evidence="6 7">
    <name type="scientific">Mycena albidolilacea</name>
    <dbReference type="NCBI Taxonomy" id="1033008"/>
    <lineage>
        <taxon>Eukaryota</taxon>
        <taxon>Fungi</taxon>
        <taxon>Dikarya</taxon>
        <taxon>Basidiomycota</taxon>
        <taxon>Agaricomycotina</taxon>
        <taxon>Agaricomycetes</taxon>
        <taxon>Agaricomycetidae</taxon>
        <taxon>Agaricales</taxon>
        <taxon>Marasmiineae</taxon>
        <taxon>Mycenaceae</taxon>
        <taxon>Mycena</taxon>
    </lineage>
</organism>
<evidence type="ECO:0000256" key="1">
    <source>
        <dbReference type="ARBA" id="ARBA00001917"/>
    </source>
</evidence>
<dbReference type="InterPro" id="IPR002563">
    <property type="entry name" value="Flavin_Rdtase-like_dom"/>
</dbReference>
<dbReference type="AlphaFoldDB" id="A0AAD6Z487"/>
<dbReference type="PANTHER" id="PTHR33798:SF5">
    <property type="entry name" value="FLAVIN REDUCTASE LIKE DOMAIN-CONTAINING PROTEIN"/>
    <property type="match status" value="1"/>
</dbReference>
<name>A0AAD6Z487_9AGAR</name>
<keyword evidence="3" id="KW-0288">FMN</keyword>
<dbReference type="PANTHER" id="PTHR33798">
    <property type="entry name" value="FLAVOPROTEIN OXYGENASE"/>
    <property type="match status" value="1"/>
</dbReference>
<reference evidence="6" key="1">
    <citation type="submission" date="2023-03" db="EMBL/GenBank/DDBJ databases">
        <title>Massive genome expansion in bonnet fungi (Mycena s.s.) driven by repeated elements and novel gene families across ecological guilds.</title>
        <authorList>
            <consortium name="Lawrence Berkeley National Laboratory"/>
            <person name="Harder C.B."/>
            <person name="Miyauchi S."/>
            <person name="Viragh M."/>
            <person name="Kuo A."/>
            <person name="Thoen E."/>
            <person name="Andreopoulos B."/>
            <person name="Lu D."/>
            <person name="Skrede I."/>
            <person name="Drula E."/>
            <person name="Henrissat B."/>
            <person name="Morin E."/>
            <person name="Kohler A."/>
            <person name="Barry K."/>
            <person name="LaButti K."/>
            <person name="Morin E."/>
            <person name="Salamov A."/>
            <person name="Lipzen A."/>
            <person name="Mereny Z."/>
            <person name="Hegedus B."/>
            <person name="Baldrian P."/>
            <person name="Stursova M."/>
            <person name="Weitz H."/>
            <person name="Taylor A."/>
            <person name="Grigoriev I.V."/>
            <person name="Nagy L.G."/>
            <person name="Martin F."/>
            <person name="Kauserud H."/>
        </authorList>
    </citation>
    <scope>NUCLEOTIDE SEQUENCE</scope>
    <source>
        <strain evidence="6">CBHHK002</strain>
    </source>
</reference>
<accession>A0AAD6Z487</accession>
<keyword evidence="7" id="KW-1185">Reference proteome</keyword>
<comment type="cofactor">
    <cofactor evidence="1">
        <name>FMN</name>
        <dbReference type="ChEBI" id="CHEBI:58210"/>
    </cofactor>
</comment>
<evidence type="ECO:0000256" key="2">
    <source>
        <dbReference type="ARBA" id="ARBA00022630"/>
    </source>
</evidence>
<protein>
    <recommendedName>
        <fullName evidence="5">Flavin reductase like domain-containing protein</fullName>
    </recommendedName>
</protein>
<dbReference type="Pfam" id="PF01613">
    <property type="entry name" value="Flavin_Reduct"/>
    <property type="match status" value="1"/>
</dbReference>
<sequence length="266" mass="29189">MSKSDLPFFDTSDFRYTQPPHPSWTYGEPVSTTEQGQKWAEEAEQGWKTINPSEEDPKLTYRLCTSGIVPRPVAFVSTISGNGIENLAPFSWFSQVSSNPCVISIACTSIQRDKDTAENIKATKGFTVNIISEPWIAQANSCAIDAPPGVSEWALSGLTKEPSVSVKPARVKESAFALECELLQNVEIKNAAGEVTSNLILGTVTRIHIRNAVLNEEKGVVDTAKLRPIGRLSGNSYVKIKDGFQIPQSTWAQDKEEIEEKLKSSL</sequence>
<dbReference type="SMART" id="SM00903">
    <property type="entry name" value="Flavin_Reduct"/>
    <property type="match status" value="1"/>
</dbReference>
<evidence type="ECO:0000256" key="4">
    <source>
        <dbReference type="ARBA" id="ARBA00038054"/>
    </source>
</evidence>
<feature type="domain" description="Flavin reductase like" evidence="5">
    <location>
        <begin position="66"/>
        <end position="223"/>
    </location>
</feature>